<dbReference type="Pfam" id="PF20238">
    <property type="entry name" value="BIM1-like_dom"/>
    <property type="match status" value="1"/>
</dbReference>
<protein>
    <recommendedName>
        <fullName evidence="11">Copper acquisition factor BIM1-like domain-containing protein</fullName>
    </recommendedName>
</protein>
<dbReference type="InterPro" id="IPR046936">
    <property type="entry name" value="BIM1-like"/>
</dbReference>
<keyword evidence="2" id="KW-1003">Cell membrane</keyword>
<keyword evidence="6" id="KW-0325">Glycoprotein</keyword>
<feature type="compositionally biased region" description="Low complexity" evidence="8">
    <location>
        <begin position="182"/>
        <end position="196"/>
    </location>
</feature>
<feature type="transmembrane region" description="Helical" evidence="9">
    <location>
        <begin position="211"/>
        <end position="232"/>
    </location>
</feature>
<dbReference type="PANTHER" id="PTHR34992:SF2">
    <property type="entry name" value="COPPER ACQUISITION FACTOR BIM1-LIKE DOMAIN-CONTAINING PROTEIN"/>
    <property type="match status" value="1"/>
</dbReference>
<keyword evidence="3" id="KW-0336">GPI-anchor</keyword>
<evidence type="ECO:0000256" key="4">
    <source>
        <dbReference type="ARBA" id="ARBA00022729"/>
    </source>
</evidence>
<dbReference type="EMBL" id="MU853884">
    <property type="protein sequence ID" value="KAK3936416.1"/>
    <property type="molecule type" value="Genomic_DNA"/>
</dbReference>
<dbReference type="InterPro" id="IPR046530">
    <property type="entry name" value="BIM1-like_dom"/>
</dbReference>
<evidence type="ECO:0000256" key="2">
    <source>
        <dbReference type="ARBA" id="ARBA00022475"/>
    </source>
</evidence>
<keyword evidence="9" id="KW-1133">Transmembrane helix</keyword>
<accession>A0AAN6N0N1</accession>
<comment type="subcellular location">
    <subcellularLocation>
        <location evidence="1">Cell membrane</location>
        <topology evidence="1">Lipid-anchor</topology>
        <topology evidence="1">GPI-anchor</topology>
    </subcellularLocation>
</comment>
<evidence type="ECO:0000256" key="3">
    <source>
        <dbReference type="ARBA" id="ARBA00022622"/>
    </source>
</evidence>
<dbReference type="PANTHER" id="PTHR34992">
    <property type="entry name" value="HYPHAL ANASTAMOSIS-7 PROTEIN"/>
    <property type="match status" value="1"/>
</dbReference>
<evidence type="ECO:0000256" key="1">
    <source>
        <dbReference type="ARBA" id="ARBA00004609"/>
    </source>
</evidence>
<evidence type="ECO:0000256" key="7">
    <source>
        <dbReference type="ARBA" id="ARBA00023288"/>
    </source>
</evidence>
<organism evidence="12 13">
    <name type="scientific">Diplogelasinospora grovesii</name>
    <dbReference type="NCBI Taxonomy" id="303347"/>
    <lineage>
        <taxon>Eukaryota</taxon>
        <taxon>Fungi</taxon>
        <taxon>Dikarya</taxon>
        <taxon>Ascomycota</taxon>
        <taxon>Pezizomycotina</taxon>
        <taxon>Sordariomycetes</taxon>
        <taxon>Sordariomycetidae</taxon>
        <taxon>Sordariales</taxon>
        <taxon>Diplogelasinosporaceae</taxon>
        <taxon>Diplogelasinospora</taxon>
    </lineage>
</organism>
<feature type="signal peptide" evidence="10">
    <location>
        <begin position="1"/>
        <end position="21"/>
    </location>
</feature>
<dbReference type="Proteomes" id="UP001303473">
    <property type="component" value="Unassembled WGS sequence"/>
</dbReference>
<gene>
    <name evidence="12" type="ORF">QBC46DRAFT_296258</name>
</gene>
<evidence type="ECO:0000256" key="5">
    <source>
        <dbReference type="ARBA" id="ARBA00023136"/>
    </source>
</evidence>
<evidence type="ECO:0000256" key="8">
    <source>
        <dbReference type="SAM" id="MobiDB-lite"/>
    </source>
</evidence>
<dbReference type="AlphaFoldDB" id="A0AAN6N0N1"/>
<feature type="region of interest" description="Disordered" evidence="8">
    <location>
        <begin position="182"/>
        <end position="207"/>
    </location>
</feature>
<evidence type="ECO:0000256" key="6">
    <source>
        <dbReference type="ARBA" id="ARBA00023180"/>
    </source>
</evidence>
<keyword evidence="7" id="KW-0449">Lipoprotein</keyword>
<evidence type="ECO:0000256" key="9">
    <source>
        <dbReference type="SAM" id="Phobius"/>
    </source>
</evidence>
<evidence type="ECO:0000256" key="10">
    <source>
        <dbReference type="SAM" id="SignalP"/>
    </source>
</evidence>
<keyword evidence="4 10" id="KW-0732">Signal</keyword>
<evidence type="ECO:0000313" key="12">
    <source>
        <dbReference type="EMBL" id="KAK3936416.1"/>
    </source>
</evidence>
<keyword evidence="5 9" id="KW-0472">Membrane</keyword>
<dbReference type="GO" id="GO:0005886">
    <property type="term" value="C:plasma membrane"/>
    <property type="evidence" value="ECO:0007669"/>
    <property type="project" value="UniProtKB-SubCell"/>
</dbReference>
<comment type="caution">
    <text evidence="12">The sequence shown here is derived from an EMBL/GenBank/DDBJ whole genome shotgun (WGS) entry which is preliminary data.</text>
</comment>
<reference evidence="13" key="1">
    <citation type="journal article" date="2023" name="Mol. Phylogenet. Evol.">
        <title>Genome-scale phylogeny and comparative genomics of the fungal order Sordariales.</title>
        <authorList>
            <person name="Hensen N."/>
            <person name="Bonometti L."/>
            <person name="Westerberg I."/>
            <person name="Brannstrom I.O."/>
            <person name="Guillou S."/>
            <person name="Cros-Aarteil S."/>
            <person name="Calhoun S."/>
            <person name="Haridas S."/>
            <person name="Kuo A."/>
            <person name="Mondo S."/>
            <person name="Pangilinan J."/>
            <person name="Riley R."/>
            <person name="LaButti K."/>
            <person name="Andreopoulos B."/>
            <person name="Lipzen A."/>
            <person name="Chen C."/>
            <person name="Yan M."/>
            <person name="Daum C."/>
            <person name="Ng V."/>
            <person name="Clum A."/>
            <person name="Steindorff A."/>
            <person name="Ohm R.A."/>
            <person name="Martin F."/>
            <person name="Silar P."/>
            <person name="Natvig D.O."/>
            <person name="Lalanne C."/>
            <person name="Gautier V."/>
            <person name="Ament-Velasquez S.L."/>
            <person name="Kruys A."/>
            <person name="Hutchinson M.I."/>
            <person name="Powell A.J."/>
            <person name="Barry K."/>
            <person name="Miller A.N."/>
            <person name="Grigoriev I.V."/>
            <person name="Debuchy R."/>
            <person name="Gladieux P."/>
            <person name="Hiltunen Thoren M."/>
            <person name="Johannesson H."/>
        </authorList>
    </citation>
    <scope>NUCLEOTIDE SEQUENCE [LARGE SCALE GENOMIC DNA]</scope>
    <source>
        <strain evidence="13">CBS 340.73</strain>
    </source>
</reference>
<keyword evidence="9" id="KW-0812">Transmembrane</keyword>
<evidence type="ECO:0000259" key="11">
    <source>
        <dbReference type="Pfam" id="PF20238"/>
    </source>
</evidence>
<dbReference type="GO" id="GO:0098552">
    <property type="term" value="C:side of membrane"/>
    <property type="evidence" value="ECO:0007669"/>
    <property type="project" value="UniProtKB-KW"/>
</dbReference>
<feature type="chain" id="PRO_5042878502" description="Copper acquisition factor BIM1-like domain-containing protein" evidence="10">
    <location>
        <begin position="22"/>
        <end position="236"/>
    </location>
</feature>
<dbReference type="CDD" id="cd21176">
    <property type="entry name" value="LPMO_auxiliary-like"/>
    <property type="match status" value="1"/>
</dbReference>
<keyword evidence="13" id="KW-1185">Reference proteome</keyword>
<name>A0AAN6N0N1_9PEZI</name>
<feature type="domain" description="Copper acquisition factor BIM1-like" evidence="11">
    <location>
        <begin position="21"/>
        <end position="167"/>
    </location>
</feature>
<proteinExistence type="predicted"/>
<sequence length="236" mass="24181">MVQLTTTTLAGLLTTVQLATAHFSIDYPSWRANSLQSGSGFSQWVYPCAGVPGGLSTTNRTDWPLTGGSLKLDLHHPWTYVFVNLGLGENVTNFNYTLTPNFWNETGNGTLCIPSMPLPADLTVTDGTKASLQVVTLGDSGSALYNCADITFRSNATSLPSSDCANSPGVSYAVVNQEVNGTTTSSSANGTTSGSGNSTGGSGTSGKNSGAAMGVDMVVMTSVVGLVVAFVAGMGL</sequence>
<evidence type="ECO:0000313" key="13">
    <source>
        <dbReference type="Proteomes" id="UP001303473"/>
    </source>
</evidence>